<reference evidence="3" key="1">
    <citation type="submission" date="2018-02" db="EMBL/GenBank/DDBJ databases">
        <authorList>
            <person name="O'Hara-Hanley K."/>
            <person name="Soby S."/>
        </authorList>
    </citation>
    <scope>NUCLEOTIDE SEQUENCE [LARGE SCALE GENOMIC DNA]</scope>
    <source>
        <strain evidence="3">MWU14-2602</strain>
    </source>
</reference>
<dbReference type="EMBL" id="PQWB01000128">
    <property type="protein sequence ID" value="POZ60345.1"/>
    <property type="molecule type" value="Genomic_DNA"/>
</dbReference>
<gene>
    <name evidence="2" type="ORF">C2I19_19370</name>
</gene>
<dbReference type="InterPro" id="IPR016181">
    <property type="entry name" value="Acyl_CoA_acyltransferase"/>
</dbReference>
<dbReference type="PANTHER" id="PTHR43617">
    <property type="entry name" value="L-AMINO ACID N-ACETYLTRANSFERASE"/>
    <property type="match status" value="1"/>
</dbReference>
<dbReference type="InterPro" id="IPR000182">
    <property type="entry name" value="GNAT_dom"/>
</dbReference>
<evidence type="ECO:0000313" key="3">
    <source>
        <dbReference type="Proteomes" id="UP000237082"/>
    </source>
</evidence>
<comment type="caution">
    <text evidence="2">The sequence shown here is derived from an EMBL/GenBank/DDBJ whole genome shotgun (WGS) entry which is preliminary data.</text>
</comment>
<dbReference type="Pfam" id="PF00583">
    <property type="entry name" value="Acetyltransf_1"/>
    <property type="match status" value="1"/>
</dbReference>
<evidence type="ECO:0000313" key="2">
    <source>
        <dbReference type="EMBL" id="POZ60345.1"/>
    </source>
</evidence>
<dbReference type="PANTHER" id="PTHR43617:SF34">
    <property type="entry name" value="PUTATIVE-RELATED"/>
    <property type="match status" value="1"/>
</dbReference>
<sequence>MAFSLEAILMSSPYTAAFTLQQLSADRAADFWRVSDSVARERRFLSFLEISQSSSAEYVRSQLASQAPHLLLLDGNQVIGWCDVTPHRLPIYQHGGTLGIGLLPSHRGMGLGGWLLENTVRLAEQRGFRRLELTVHADNLNAIKLYERQGFQLEGRKREAVCIDGRHIDVLMMARLSRAEPPEPSN</sequence>
<dbReference type="Gene3D" id="3.40.630.30">
    <property type="match status" value="1"/>
</dbReference>
<dbReference type="SUPFAM" id="SSF55729">
    <property type="entry name" value="Acyl-CoA N-acyltransferases (Nat)"/>
    <property type="match status" value="1"/>
</dbReference>
<dbReference type="GO" id="GO:0016747">
    <property type="term" value="F:acyltransferase activity, transferring groups other than amino-acyl groups"/>
    <property type="evidence" value="ECO:0007669"/>
    <property type="project" value="InterPro"/>
</dbReference>
<dbReference type="InterPro" id="IPR050276">
    <property type="entry name" value="MshD_Acetyltransferase"/>
</dbReference>
<feature type="domain" description="N-acetyltransferase" evidence="1">
    <location>
        <begin position="18"/>
        <end position="177"/>
    </location>
</feature>
<evidence type="ECO:0000259" key="1">
    <source>
        <dbReference type="PROSITE" id="PS51186"/>
    </source>
</evidence>
<keyword evidence="2" id="KW-0808">Transferase</keyword>
<keyword evidence="3" id="KW-1185">Reference proteome</keyword>
<name>A0A2S5DB81_9NEIS</name>
<dbReference type="AlphaFoldDB" id="A0A2S5DB81"/>
<dbReference type="PROSITE" id="PS51186">
    <property type="entry name" value="GNAT"/>
    <property type="match status" value="1"/>
</dbReference>
<accession>A0A2S5DB81</accession>
<dbReference type="CDD" id="cd04301">
    <property type="entry name" value="NAT_SF"/>
    <property type="match status" value="1"/>
</dbReference>
<protein>
    <submittedName>
        <fullName evidence="2">GNAT family N-acetyltransferase</fullName>
    </submittedName>
</protein>
<organism evidence="2 3">
    <name type="scientific">Chromobacterium alticapitis</name>
    <dbReference type="NCBI Taxonomy" id="2073169"/>
    <lineage>
        <taxon>Bacteria</taxon>
        <taxon>Pseudomonadati</taxon>
        <taxon>Pseudomonadota</taxon>
        <taxon>Betaproteobacteria</taxon>
        <taxon>Neisseriales</taxon>
        <taxon>Chromobacteriaceae</taxon>
        <taxon>Chromobacterium</taxon>
    </lineage>
</organism>
<dbReference type="Proteomes" id="UP000237082">
    <property type="component" value="Unassembled WGS sequence"/>
</dbReference>
<proteinExistence type="predicted"/>